<dbReference type="Proteomes" id="UP000027138">
    <property type="component" value="Unassembled WGS sequence"/>
</dbReference>
<dbReference type="EMBL" id="KK915402">
    <property type="protein sequence ID" value="KDP22687.1"/>
    <property type="molecule type" value="Genomic_DNA"/>
</dbReference>
<feature type="compositionally biased region" description="Acidic residues" evidence="1">
    <location>
        <begin position="384"/>
        <end position="397"/>
    </location>
</feature>
<evidence type="ECO:0008006" key="4">
    <source>
        <dbReference type="Google" id="ProtNLM"/>
    </source>
</evidence>
<organism evidence="2 3">
    <name type="scientific">Jatropha curcas</name>
    <name type="common">Barbados nut</name>
    <dbReference type="NCBI Taxonomy" id="180498"/>
    <lineage>
        <taxon>Eukaryota</taxon>
        <taxon>Viridiplantae</taxon>
        <taxon>Streptophyta</taxon>
        <taxon>Embryophyta</taxon>
        <taxon>Tracheophyta</taxon>
        <taxon>Spermatophyta</taxon>
        <taxon>Magnoliopsida</taxon>
        <taxon>eudicotyledons</taxon>
        <taxon>Gunneridae</taxon>
        <taxon>Pentapetalae</taxon>
        <taxon>rosids</taxon>
        <taxon>fabids</taxon>
        <taxon>Malpighiales</taxon>
        <taxon>Euphorbiaceae</taxon>
        <taxon>Crotonoideae</taxon>
        <taxon>Jatropheae</taxon>
        <taxon>Jatropha</taxon>
    </lineage>
</organism>
<name>A0A067JFS6_JATCU</name>
<feature type="region of interest" description="Disordered" evidence="1">
    <location>
        <begin position="379"/>
        <end position="417"/>
    </location>
</feature>
<accession>A0A067JFS6</accession>
<evidence type="ECO:0000256" key="1">
    <source>
        <dbReference type="SAM" id="MobiDB-lite"/>
    </source>
</evidence>
<proteinExistence type="predicted"/>
<protein>
    <recommendedName>
        <fullName evidence="4">Aminotransferase-like plant mobile domain-containing protein</fullName>
    </recommendedName>
</protein>
<dbReference type="OrthoDB" id="1674198at2759"/>
<gene>
    <name evidence="2" type="ORF">JCGZ_02793</name>
</gene>
<dbReference type="AlphaFoldDB" id="A0A067JFS6"/>
<keyword evidence="3" id="KW-1185">Reference proteome</keyword>
<sequence>MASDLAGQFAVRENRLFEPQNLSIHITELGFDGEVAPLDAPYTAQGYVSYEVVYKFWAERIRTRLAALRELPVDARPAALAYTREEKDQAVRSYDWASLALAHLYHGPDVWTRGRGECNWQFLRPFEVWAYEYQIYPSGPESDTSAEARRIPRALADLLLTPWEGDAWAAYPPRALAEALTWSRVLLQGYWLDQYYLGERFFEINIATAQRRVPAAPPRHMCILEGMTPEDKLLEYDGSPADVYLIPSDYASYLTTRLQARLLEVREYSQDWRRHRTPAYYRAQAEADAPAGPAGAVLGDVPFPLGMEVALDPTLGLGPAIAIPADLRQAPPQLQLDPEHATHELEIGRLRRHQSRQTGAISRLQMEVDRLRTRLEVEGIPLDFSEEEDDDDDDGSSSDDAPTPLCRASGNGSQSEATLAGINARLPEWSTHKCPSNHYRQNQVSSFVQSILDDLWQIHPMNQLAWLKYFKDLKPDHSFLSWLVMYFNPNTMVFRFEDSEVTPTYEEMCAVMCHHPEQNETPALPPGPRDDLTEVYHRTVFMMIMGETMCWVRDIALHVTNFNVHHRGCPMLLQAWALDKLSLIPPVPARLIPTYGPANFWPRSQGQFDFGDNPVIRWTCP</sequence>
<evidence type="ECO:0000313" key="2">
    <source>
        <dbReference type="EMBL" id="KDP22687.1"/>
    </source>
</evidence>
<reference evidence="2 3" key="1">
    <citation type="journal article" date="2014" name="PLoS ONE">
        <title>Global Analysis of Gene Expression Profiles in Physic Nut (Jatropha curcas L.) Seedlings Exposed to Salt Stress.</title>
        <authorList>
            <person name="Zhang L."/>
            <person name="Zhang C."/>
            <person name="Wu P."/>
            <person name="Chen Y."/>
            <person name="Li M."/>
            <person name="Jiang H."/>
            <person name="Wu G."/>
        </authorList>
    </citation>
    <scope>NUCLEOTIDE SEQUENCE [LARGE SCALE GENOMIC DNA]</scope>
    <source>
        <strain evidence="3">cv. GZQX0401</strain>
        <tissue evidence="2">Young leaves</tissue>
    </source>
</reference>
<evidence type="ECO:0000313" key="3">
    <source>
        <dbReference type="Proteomes" id="UP000027138"/>
    </source>
</evidence>